<feature type="region of interest" description="Disordered" evidence="3">
    <location>
        <begin position="353"/>
        <end position="379"/>
    </location>
</feature>
<feature type="region of interest" description="Disordered" evidence="3">
    <location>
        <begin position="394"/>
        <end position="425"/>
    </location>
</feature>
<dbReference type="SUPFAM" id="SSF53901">
    <property type="entry name" value="Thiolase-like"/>
    <property type="match status" value="1"/>
</dbReference>
<feature type="region of interest" description="Disordered" evidence="3">
    <location>
        <begin position="236"/>
        <end position="263"/>
    </location>
</feature>
<feature type="domain" description="Ketosynthase family 3 (KS3)" evidence="4">
    <location>
        <begin position="7"/>
        <end position="425"/>
    </location>
</feature>
<dbReference type="GO" id="GO:0004315">
    <property type="term" value="F:3-oxoacyl-[acyl-carrier-protein] synthase activity"/>
    <property type="evidence" value="ECO:0007669"/>
    <property type="project" value="UniProtKB-EC"/>
</dbReference>
<evidence type="ECO:0000313" key="6">
    <source>
        <dbReference type="Proteomes" id="UP001174909"/>
    </source>
</evidence>
<dbReference type="PROSITE" id="PS00606">
    <property type="entry name" value="KS3_1"/>
    <property type="match status" value="1"/>
</dbReference>
<dbReference type="InterPro" id="IPR014030">
    <property type="entry name" value="Ketoacyl_synth_N"/>
</dbReference>
<evidence type="ECO:0000256" key="3">
    <source>
        <dbReference type="SAM" id="MobiDB-lite"/>
    </source>
</evidence>
<dbReference type="Proteomes" id="UP001174909">
    <property type="component" value="Unassembled WGS sequence"/>
</dbReference>
<evidence type="ECO:0000256" key="1">
    <source>
        <dbReference type="ARBA" id="ARBA00013191"/>
    </source>
</evidence>
<feature type="compositionally biased region" description="Basic residues" evidence="3">
    <location>
        <begin position="305"/>
        <end position="314"/>
    </location>
</feature>
<feature type="compositionally biased region" description="Low complexity" evidence="3">
    <location>
        <begin position="394"/>
        <end position="406"/>
    </location>
</feature>
<dbReference type="InterPro" id="IPR020841">
    <property type="entry name" value="PKS_Beta-ketoAc_synthase_dom"/>
</dbReference>
<evidence type="ECO:0000259" key="4">
    <source>
        <dbReference type="PROSITE" id="PS52004"/>
    </source>
</evidence>
<gene>
    <name evidence="5" type="ORF">GBAR_LOCUS30207</name>
</gene>
<comment type="caution">
    <text evidence="5">The sequence shown here is derived from an EMBL/GenBank/DDBJ whole genome shotgun (WGS) entry which is preliminary data.</text>
</comment>
<dbReference type="EMBL" id="CASHTH010004267">
    <property type="protein sequence ID" value="CAI8055300.1"/>
    <property type="molecule type" value="Genomic_DNA"/>
</dbReference>
<protein>
    <recommendedName>
        <fullName evidence="1">beta-ketoacyl-[acyl-carrier-protein] synthase I</fullName>
        <ecNumber evidence="1">2.3.1.41</ecNumber>
    </recommendedName>
</protein>
<evidence type="ECO:0000313" key="5">
    <source>
        <dbReference type="EMBL" id="CAI8055300.1"/>
    </source>
</evidence>
<keyword evidence="6" id="KW-1185">Reference proteome</keyword>
<keyword evidence="2" id="KW-0808">Transferase</keyword>
<reference evidence="5" key="1">
    <citation type="submission" date="2023-03" db="EMBL/GenBank/DDBJ databases">
        <authorList>
            <person name="Steffen K."/>
            <person name="Cardenas P."/>
        </authorList>
    </citation>
    <scope>NUCLEOTIDE SEQUENCE</scope>
</reference>
<dbReference type="PANTHER" id="PTHR11712">
    <property type="entry name" value="POLYKETIDE SYNTHASE-RELATED"/>
    <property type="match status" value="1"/>
</dbReference>
<dbReference type="PANTHER" id="PTHR11712:SF336">
    <property type="entry name" value="3-OXOACYL-[ACYL-CARRIER-PROTEIN] SYNTHASE, MITOCHONDRIAL"/>
    <property type="match status" value="1"/>
</dbReference>
<dbReference type="Pfam" id="PF00109">
    <property type="entry name" value="ketoacyl-synt"/>
    <property type="match status" value="1"/>
</dbReference>
<dbReference type="GO" id="GO:0006633">
    <property type="term" value="P:fatty acid biosynthetic process"/>
    <property type="evidence" value="ECO:0007669"/>
    <property type="project" value="InterPro"/>
</dbReference>
<feature type="region of interest" description="Disordered" evidence="3">
    <location>
        <begin position="278"/>
        <end position="341"/>
    </location>
</feature>
<dbReference type="AlphaFoldDB" id="A0AA35XKH5"/>
<proteinExistence type="predicted"/>
<sequence length="425" mass="46456">MRTADRARRVVVTGVGMVSPLANGVRLSWERLIAGRSGIAQIQGFDPSDLPVKIAGEIPSGDDAGAFRPADIVPTKDLRKMDDFIVYALCAAVEAVEDSGWTPEDEESLERTGVMIGSGIGGLKTIEAATILVSQKGYRRLSPFFIPSSLINLASGHVSIRYGFRGPNHSVVTACSTGAHAIGDATHFILRGDADVMVAGGAEAGVCHLGVAGFRRGPRALHQFQRYAGARIPPVGRGARRVRDGRGRRRRGAGRVRAREGAGRHDLCRDHRLRHERRCPPRDRAGAGRLGRLPLHGARAQDRRAQHRRNRLHQRARDLDAARRRNRAGRRQAPLRRRRRSALDVVDQVVHRASARRGGQRGADLLHPRPSTTAWSRRRSISIIPRRAAISISSRTRLRSARSSARCPTPSDSAAPTPRSSCRPS</sequence>
<name>A0AA35XKH5_GEOBA</name>
<dbReference type="InterPro" id="IPR018201">
    <property type="entry name" value="Ketoacyl_synth_AS"/>
</dbReference>
<dbReference type="InterPro" id="IPR016039">
    <property type="entry name" value="Thiolase-like"/>
</dbReference>
<dbReference type="InterPro" id="IPR000794">
    <property type="entry name" value="Beta-ketoacyl_synthase"/>
</dbReference>
<dbReference type="PROSITE" id="PS52004">
    <property type="entry name" value="KS3_2"/>
    <property type="match status" value="1"/>
</dbReference>
<feature type="compositionally biased region" description="Polar residues" evidence="3">
    <location>
        <begin position="410"/>
        <end position="425"/>
    </location>
</feature>
<dbReference type="Gene3D" id="3.40.47.10">
    <property type="match status" value="1"/>
</dbReference>
<feature type="compositionally biased region" description="Basic residues" evidence="3">
    <location>
        <begin position="246"/>
        <end position="256"/>
    </location>
</feature>
<feature type="compositionally biased region" description="Basic residues" evidence="3">
    <location>
        <begin position="324"/>
        <end position="340"/>
    </location>
</feature>
<organism evidence="5 6">
    <name type="scientific">Geodia barretti</name>
    <name type="common">Barrett's horny sponge</name>
    <dbReference type="NCBI Taxonomy" id="519541"/>
    <lineage>
        <taxon>Eukaryota</taxon>
        <taxon>Metazoa</taxon>
        <taxon>Porifera</taxon>
        <taxon>Demospongiae</taxon>
        <taxon>Heteroscleromorpha</taxon>
        <taxon>Tetractinellida</taxon>
        <taxon>Astrophorina</taxon>
        <taxon>Geodiidae</taxon>
        <taxon>Geodia</taxon>
    </lineage>
</organism>
<dbReference type="EC" id="2.3.1.41" evidence="1"/>
<accession>A0AA35XKH5</accession>
<evidence type="ECO:0000256" key="2">
    <source>
        <dbReference type="ARBA" id="ARBA00022679"/>
    </source>
</evidence>